<reference evidence="2" key="1">
    <citation type="journal article" date="2014" name="Genome Announc.">
        <title>Complete sequencing and chromosome-scale genome assembly of the industrial progenitor strain P2niaD18 from the penicillin producer Penicillium chrysogenum.</title>
        <authorList>
            <person name="Specht T."/>
            <person name="Dahlmann T.A."/>
            <person name="Zadra I."/>
            <person name="Kurnsteiner H."/>
            <person name="Kuck U."/>
        </authorList>
    </citation>
    <scope>NUCLEOTIDE SEQUENCE [LARGE SCALE GENOMIC DNA]</scope>
    <source>
        <strain evidence="2">P2niaD18</strain>
    </source>
</reference>
<proteinExistence type="predicted"/>
<evidence type="ECO:0008006" key="3">
    <source>
        <dbReference type="Google" id="ProtNLM"/>
    </source>
</evidence>
<evidence type="ECO:0000313" key="2">
    <source>
        <dbReference type="EMBL" id="KZN94454.1"/>
    </source>
</evidence>
<name>A0A167YS10_PENCH</name>
<dbReference type="EMBL" id="CM002798">
    <property type="protein sequence ID" value="KZN94454.1"/>
    <property type="molecule type" value="Genomic_DNA"/>
</dbReference>
<dbReference type="AlphaFoldDB" id="A0A167YS10"/>
<feature type="region of interest" description="Disordered" evidence="1">
    <location>
        <begin position="48"/>
        <end position="76"/>
    </location>
</feature>
<gene>
    <name evidence="2" type="ORF">EN45_046510</name>
</gene>
<feature type="compositionally biased region" description="Basic and acidic residues" evidence="1">
    <location>
        <begin position="48"/>
        <end position="58"/>
    </location>
</feature>
<sequence length="356" mass="38660">MCECGKNVYDEDNFQYAGEQHLRRNNHQRCGCIHGQRCICALKKERTPNPAPRVERPRSQPASMSKLVRTPSDRQARGYAYFPQDNSNKLNAEPNDMLSASGMPYPALLSNVVCSSSDNGFHSGNRLFPAQAALLNNETSYSGFGNSTKRQSVLSNANLAWPGDPSPQFWNISQHSYLQQGVPQFGSFPMVPLPDLGNSDGTSAFLPSVLPSFDKIPAELAKTDVTPAALSPVLSTSTTSTTNVASQQTHEENLLNLPVDVYDSAGLGTLSDDWTDFPSGTYDPTLRTATDIQPPYTSFDVGTYSLGLPTLSSSDNTVLNCSDEVFGPENIQNDPHNLHSVSLQIGSGSQFGFTPR</sequence>
<protein>
    <recommendedName>
        <fullName evidence="3">Copper-fist domain-containing protein</fullName>
    </recommendedName>
</protein>
<dbReference type="Proteomes" id="UP000076449">
    <property type="component" value="Chromosome I"/>
</dbReference>
<organism evidence="2">
    <name type="scientific">Penicillium chrysogenum</name>
    <name type="common">Penicillium notatum</name>
    <dbReference type="NCBI Taxonomy" id="5076"/>
    <lineage>
        <taxon>Eukaryota</taxon>
        <taxon>Fungi</taxon>
        <taxon>Dikarya</taxon>
        <taxon>Ascomycota</taxon>
        <taxon>Pezizomycotina</taxon>
        <taxon>Eurotiomycetes</taxon>
        <taxon>Eurotiomycetidae</taxon>
        <taxon>Eurotiales</taxon>
        <taxon>Aspergillaceae</taxon>
        <taxon>Penicillium</taxon>
        <taxon>Penicillium chrysogenum species complex</taxon>
    </lineage>
</organism>
<accession>A0A167YS10</accession>
<evidence type="ECO:0000256" key="1">
    <source>
        <dbReference type="SAM" id="MobiDB-lite"/>
    </source>
</evidence>